<dbReference type="Proteomes" id="UP000886887">
    <property type="component" value="Unassembled WGS sequence"/>
</dbReference>
<evidence type="ECO:0000256" key="2">
    <source>
        <dbReference type="ARBA" id="ARBA00004496"/>
    </source>
</evidence>
<dbReference type="EC" id="2.7.7.12" evidence="10"/>
<evidence type="ECO:0000256" key="1">
    <source>
        <dbReference type="ARBA" id="ARBA00001107"/>
    </source>
</evidence>
<dbReference type="AlphaFoldDB" id="A0A9D0Z8G7"/>
<evidence type="ECO:0000256" key="4">
    <source>
        <dbReference type="ARBA" id="ARBA00008706"/>
    </source>
</evidence>
<evidence type="ECO:0000313" key="13">
    <source>
        <dbReference type="EMBL" id="HIQ70913.1"/>
    </source>
</evidence>
<evidence type="ECO:0000256" key="8">
    <source>
        <dbReference type="ARBA" id="ARBA00023144"/>
    </source>
</evidence>
<accession>A0A9D0Z8G7</accession>
<reference evidence="13" key="1">
    <citation type="submission" date="2020-10" db="EMBL/GenBank/DDBJ databases">
        <authorList>
            <person name="Gilroy R."/>
        </authorList>
    </citation>
    <scope>NUCLEOTIDE SEQUENCE</scope>
    <source>
        <strain evidence="13">ChiSxjej2B14-6234</strain>
    </source>
</reference>
<evidence type="ECO:0000259" key="11">
    <source>
        <dbReference type="Pfam" id="PF01087"/>
    </source>
</evidence>
<evidence type="ECO:0000256" key="3">
    <source>
        <dbReference type="ARBA" id="ARBA00004947"/>
    </source>
</evidence>
<evidence type="ECO:0000256" key="10">
    <source>
        <dbReference type="HAMAP-Rule" id="MF_00571"/>
    </source>
</evidence>
<dbReference type="EMBL" id="DVFJ01000006">
    <property type="protein sequence ID" value="HIQ70913.1"/>
    <property type="molecule type" value="Genomic_DNA"/>
</dbReference>
<keyword evidence="6 10" id="KW-0808">Transferase</keyword>
<dbReference type="InterPro" id="IPR005850">
    <property type="entry name" value="GalP_Utransf_C"/>
</dbReference>
<dbReference type="GO" id="GO:0008108">
    <property type="term" value="F:UDP-glucose:hexose-1-phosphate uridylyltransferase activity"/>
    <property type="evidence" value="ECO:0007669"/>
    <property type="project" value="UniProtKB-UniRule"/>
</dbReference>
<keyword evidence="8 10" id="KW-0299">Galactose metabolism</keyword>
<evidence type="ECO:0000313" key="14">
    <source>
        <dbReference type="Proteomes" id="UP000886887"/>
    </source>
</evidence>
<protein>
    <recommendedName>
        <fullName evidence="10">Galactose-1-phosphate uridylyltransferase</fullName>
        <shortName evidence="10">Gal-1-P uridylyltransferase</shortName>
        <ecNumber evidence="10">2.7.7.12</ecNumber>
    </recommendedName>
    <alternativeName>
        <fullName evidence="10">UDP-glucose--hexose-1-phosphate uridylyltransferase</fullName>
    </alternativeName>
</protein>
<evidence type="ECO:0000256" key="9">
    <source>
        <dbReference type="ARBA" id="ARBA00023277"/>
    </source>
</evidence>
<sequence>MPCSVASAMETLVEFAVAHGLIAAEDRHYALNGLLDALRMDAPAEGGEVQPLPPTATPLLSELCDEAVRRGIIEDTPTRRDLFSARLMGLFTAPPSVIAERFERIAREEGVERATSWFYELCRMNDYIRVDAIARNVRFFAPSEYGELEITINLSKPEKDPRDIAALLTKKSVEYPPCMLCLENTGYAGRIDFPARQTLRAIPLTLSGAPWHMQYSPYLYYNEHCIVFNDRHTPMAINRGTFERLLEFVTRFPHYFLGSNADLPIVGGSILNHDHFQGGRHHFPMEKAPAYAKATHPDFPQVDAELVAWPLTTLRLRAASPEPLCALAERVLACWRGYSDASLDILAHSGDTPHNTITPIARREGEGYVLDLVLRNNRTTPELPLGIFHPHPDLHHIKKENIGLIEVMGLFILPGRLQRELAALEEVLTGARTAESVRADERLKAHAEWIESIAAQTGCALSPDAARETIRAELAKKCARVLHDAGVYKLDEAGKAGAKRFLQAAGFTL</sequence>
<comment type="subcellular location">
    <subcellularLocation>
        <location evidence="2 10">Cytoplasm</location>
    </subcellularLocation>
</comment>
<dbReference type="Pfam" id="PF01087">
    <property type="entry name" value="GalP_UDP_transf"/>
    <property type="match status" value="1"/>
</dbReference>
<dbReference type="GO" id="GO:0005737">
    <property type="term" value="C:cytoplasm"/>
    <property type="evidence" value="ECO:0007669"/>
    <property type="project" value="UniProtKB-SubCell"/>
</dbReference>
<evidence type="ECO:0000256" key="7">
    <source>
        <dbReference type="ARBA" id="ARBA00022695"/>
    </source>
</evidence>
<keyword evidence="9 10" id="KW-0119">Carbohydrate metabolism</keyword>
<evidence type="ECO:0000256" key="6">
    <source>
        <dbReference type="ARBA" id="ARBA00022679"/>
    </source>
</evidence>
<comment type="caution">
    <text evidence="13">The sequence shown here is derived from an EMBL/GenBank/DDBJ whole genome shotgun (WGS) entry which is preliminary data.</text>
</comment>
<dbReference type="InterPro" id="IPR000766">
    <property type="entry name" value="GalP_uridyl_Trfase_II"/>
</dbReference>
<dbReference type="Pfam" id="PF02744">
    <property type="entry name" value="GalP_UDP_tr_C"/>
    <property type="match status" value="1"/>
</dbReference>
<evidence type="ECO:0000259" key="12">
    <source>
        <dbReference type="Pfam" id="PF02744"/>
    </source>
</evidence>
<dbReference type="PANTHER" id="PTHR39191:SF1">
    <property type="entry name" value="DUF4922 DOMAIN-CONTAINING PROTEIN"/>
    <property type="match status" value="1"/>
</dbReference>
<gene>
    <name evidence="10" type="primary">galT</name>
    <name evidence="13" type="ORF">IAB73_01725</name>
</gene>
<comment type="pathway">
    <text evidence="3 10">Carbohydrate metabolism; galactose metabolism.</text>
</comment>
<dbReference type="NCBIfam" id="NF003629">
    <property type="entry name" value="PRK05270.1-2"/>
    <property type="match status" value="1"/>
</dbReference>
<dbReference type="InterPro" id="IPR005849">
    <property type="entry name" value="GalP_Utransf_N"/>
</dbReference>
<name>A0A9D0Z8G7_9FIRM</name>
<proteinExistence type="inferred from homology"/>
<comment type="catalytic activity">
    <reaction evidence="1 10">
        <text>alpha-D-galactose 1-phosphate + UDP-alpha-D-glucose = alpha-D-glucose 1-phosphate + UDP-alpha-D-galactose</text>
        <dbReference type="Rhea" id="RHEA:13989"/>
        <dbReference type="ChEBI" id="CHEBI:58336"/>
        <dbReference type="ChEBI" id="CHEBI:58601"/>
        <dbReference type="ChEBI" id="CHEBI:58885"/>
        <dbReference type="ChEBI" id="CHEBI:66914"/>
        <dbReference type="EC" id="2.7.7.12"/>
    </reaction>
</comment>
<reference evidence="13" key="2">
    <citation type="journal article" date="2021" name="PeerJ">
        <title>Extensive microbial diversity within the chicken gut microbiome revealed by metagenomics and culture.</title>
        <authorList>
            <person name="Gilroy R."/>
            <person name="Ravi A."/>
            <person name="Getino M."/>
            <person name="Pursley I."/>
            <person name="Horton D.L."/>
            <person name="Alikhan N.F."/>
            <person name="Baker D."/>
            <person name="Gharbi K."/>
            <person name="Hall N."/>
            <person name="Watson M."/>
            <person name="Adriaenssens E.M."/>
            <person name="Foster-Nyarko E."/>
            <person name="Jarju S."/>
            <person name="Secka A."/>
            <person name="Antonio M."/>
            <person name="Oren A."/>
            <person name="Chaudhuri R.R."/>
            <person name="La Ragione R."/>
            <person name="Hildebrand F."/>
            <person name="Pallen M.J."/>
        </authorList>
    </citation>
    <scope>NUCLEOTIDE SEQUENCE</scope>
    <source>
        <strain evidence="13">ChiSxjej2B14-6234</strain>
    </source>
</reference>
<dbReference type="PANTHER" id="PTHR39191">
    <property type="entry name" value="GALACTOSE-1-PHOSPHATE URIDYLYLTRANSFERASE"/>
    <property type="match status" value="1"/>
</dbReference>
<comment type="similarity">
    <text evidence="4 10">Belongs to the galactose-1-phosphate uridylyltransferase type 2 family.</text>
</comment>
<organism evidence="13 14">
    <name type="scientific">Candidatus Onthenecus intestinigallinarum</name>
    <dbReference type="NCBI Taxonomy" id="2840875"/>
    <lineage>
        <taxon>Bacteria</taxon>
        <taxon>Bacillati</taxon>
        <taxon>Bacillota</taxon>
        <taxon>Clostridia</taxon>
        <taxon>Eubacteriales</taxon>
        <taxon>Candidatus Onthenecus</taxon>
    </lineage>
</organism>
<keyword evidence="7 10" id="KW-0548">Nucleotidyltransferase</keyword>
<evidence type="ECO:0000256" key="5">
    <source>
        <dbReference type="ARBA" id="ARBA00022490"/>
    </source>
</evidence>
<dbReference type="GO" id="GO:0006012">
    <property type="term" value="P:galactose metabolic process"/>
    <property type="evidence" value="ECO:0007669"/>
    <property type="project" value="UniProtKB-UniRule"/>
</dbReference>
<dbReference type="HAMAP" id="MF_00571">
    <property type="entry name" value="GalP_UDP_trans"/>
    <property type="match status" value="1"/>
</dbReference>
<feature type="domain" description="Galactose-1-phosphate uridyl transferase N-terminal" evidence="11">
    <location>
        <begin position="65"/>
        <end position="234"/>
    </location>
</feature>
<keyword evidence="5 10" id="KW-0963">Cytoplasm</keyword>
<feature type="domain" description="Galactose-1-phosphate uridyl transferase C-terminal" evidence="12">
    <location>
        <begin position="250"/>
        <end position="423"/>
    </location>
</feature>
<dbReference type="PIRSF" id="PIRSF006005">
    <property type="entry name" value="GalT_BS"/>
    <property type="match status" value="1"/>
</dbReference>